<evidence type="ECO:0000256" key="8">
    <source>
        <dbReference type="SAM" id="MobiDB-lite"/>
    </source>
</evidence>
<evidence type="ECO:0000256" key="4">
    <source>
        <dbReference type="ARBA" id="ARBA00022679"/>
    </source>
</evidence>
<dbReference type="InterPro" id="IPR003594">
    <property type="entry name" value="HATPase_dom"/>
</dbReference>
<keyword evidence="6" id="KW-0902">Two-component regulatory system</keyword>
<feature type="domain" description="Response regulatory" evidence="10">
    <location>
        <begin position="601"/>
        <end position="718"/>
    </location>
</feature>
<dbReference type="NCBIfam" id="TIGR00229">
    <property type="entry name" value="sensory_box"/>
    <property type="match status" value="1"/>
</dbReference>
<dbReference type="GO" id="GO:0009927">
    <property type="term" value="F:histidine phosphotransfer kinase activity"/>
    <property type="evidence" value="ECO:0007669"/>
    <property type="project" value="TreeGrafter"/>
</dbReference>
<dbReference type="SUPFAM" id="SSF55781">
    <property type="entry name" value="GAF domain-like"/>
    <property type="match status" value="1"/>
</dbReference>
<dbReference type="PROSITE" id="PS50113">
    <property type="entry name" value="PAC"/>
    <property type="match status" value="1"/>
</dbReference>
<dbReference type="Pfam" id="PF08447">
    <property type="entry name" value="PAS_3"/>
    <property type="match status" value="1"/>
</dbReference>
<dbReference type="InterPro" id="IPR013655">
    <property type="entry name" value="PAS_fold_3"/>
</dbReference>
<dbReference type="SMART" id="SM00065">
    <property type="entry name" value="GAF"/>
    <property type="match status" value="1"/>
</dbReference>
<evidence type="ECO:0000313" key="14">
    <source>
        <dbReference type="Proteomes" id="UP000249524"/>
    </source>
</evidence>
<dbReference type="PANTHER" id="PTHR43047">
    <property type="entry name" value="TWO-COMPONENT HISTIDINE PROTEIN KINASE"/>
    <property type="match status" value="1"/>
</dbReference>
<dbReference type="InterPro" id="IPR036097">
    <property type="entry name" value="HisK_dim/P_sf"/>
</dbReference>
<dbReference type="InterPro" id="IPR011006">
    <property type="entry name" value="CheY-like_superfamily"/>
</dbReference>
<evidence type="ECO:0000256" key="2">
    <source>
        <dbReference type="ARBA" id="ARBA00012438"/>
    </source>
</evidence>
<evidence type="ECO:0000256" key="5">
    <source>
        <dbReference type="ARBA" id="ARBA00022777"/>
    </source>
</evidence>
<keyword evidence="14" id="KW-1185">Reference proteome</keyword>
<organism evidence="13 14">
    <name type="scientific">Phenylobacterium kunshanense</name>
    <dbReference type="NCBI Taxonomy" id="1445034"/>
    <lineage>
        <taxon>Bacteria</taxon>
        <taxon>Pseudomonadati</taxon>
        <taxon>Pseudomonadota</taxon>
        <taxon>Alphaproteobacteria</taxon>
        <taxon>Caulobacterales</taxon>
        <taxon>Caulobacteraceae</taxon>
        <taxon>Phenylobacterium</taxon>
    </lineage>
</organism>
<dbReference type="CDD" id="cd17546">
    <property type="entry name" value="REC_hyHK_CKI1_RcsC-like"/>
    <property type="match status" value="1"/>
</dbReference>
<reference evidence="13 14" key="1">
    <citation type="submission" date="2018-05" db="EMBL/GenBank/DDBJ databases">
        <authorList>
            <person name="Lanie J.A."/>
            <person name="Ng W.-L."/>
            <person name="Kazmierczak K.M."/>
            <person name="Andrzejewski T.M."/>
            <person name="Davidsen T.M."/>
            <person name="Wayne K.J."/>
            <person name="Tettelin H."/>
            <person name="Glass J.I."/>
            <person name="Rusch D."/>
            <person name="Podicherti R."/>
            <person name="Tsui H.-C.T."/>
            <person name="Winkler M.E."/>
        </authorList>
    </citation>
    <scope>NUCLEOTIDE SEQUENCE [LARGE SCALE GENOMIC DNA]</scope>
    <source>
        <strain evidence="13 14">BUT-10</strain>
    </source>
</reference>
<dbReference type="EC" id="2.7.13.3" evidence="2"/>
<dbReference type="InterPro" id="IPR005467">
    <property type="entry name" value="His_kinase_dom"/>
</dbReference>
<dbReference type="PANTHER" id="PTHR43047:SF72">
    <property type="entry name" value="OSMOSENSING HISTIDINE PROTEIN KINASE SLN1"/>
    <property type="match status" value="1"/>
</dbReference>
<protein>
    <recommendedName>
        <fullName evidence="2">histidine kinase</fullName>
        <ecNumber evidence="2">2.7.13.3</ecNumber>
    </recommendedName>
</protein>
<name>A0A328BAR6_9CAUL</name>
<dbReference type="SMART" id="SM00448">
    <property type="entry name" value="REC"/>
    <property type="match status" value="1"/>
</dbReference>
<evidence type="ECO:0000256" key="7">
    <source>
        <dbReference type="PROSITE-ProRule" id="PRU00169"/>
    </source>
</evidence>
<keyword evidence="5 13" id="KW-0418">Kinase</keyword>
<feature type="modified residue" description="4-aspartylphosphate" evidence="7">
    <location>
        <position position="650"/>
    </location>
</feature>
<dbReference type="Gene3D" id="3.30.450.40">
    <property type="match status" value="1"/>
</dbReference>
<evidence type="ECO:0000259" key="11">
    <source>
        <dbReference type="PROSITE" id="PS50112"/>
    </source>
</evidence>
<dbReference type="GO" id="GO:0000155">
    <property type="term" value="F:phosphorelay sensor kinase activity"/>
    <property type="evidence" value="ECO:0007669"/>
    <property type="project" value="InterPro"/>
</dbReference>
<dbReference type="Pfam" id="PF00072">
    <property type="entry name" value="Response_reg"/>
    <property type="match status" value="1"/>
</dbReference>
<dbReference type="PRINTS" id="PR00344">
    <property type="entry name" value="BCTRLSENSOR"/>
</dbReference>
<keyword evidence="3 7" id="KW-0597">Phosphoprotein</keyword>
<comment type="catalytic activity">
    <reaction evidence="1">
        <text>ATP + protein L-histidine = ADP + protein N-phospho-L-histidine.</text>
        <dbReference type="EC" id="2.7.13.3"/>
    </reaction>
</comment>
<evidence type="ECO:0000259" key="12">
    <source>
        <dbReference type="PROSITE" id="PS50113"/>
    </source>
</evidence>
<dbReference type="InterPro" id="IPR003018">
    <property type="entry name" value="GAF"/>
</dbReference>
<feature type="region of interest" description="Disordered" evidence="8">
    <location>
        <begin position="1"/>
        <end position="29"/>
    </location>
</feature>
<evidence type="ECO:0000313" key="13">
    <source>
        <dbReference type="EMBL" id="RAK62138.1"/>
    </source>
</evidence>
<evidence type="ECO:0000259" key="9">
    <source>
        <dbReference type="PROSITE" id="PS50109"/>
    </source>
</evidence>
<dbReference type="InterPro" id="IPR004358">
    <property type="entry name" value="Sig_transdc_His_kin-like_C"/>
</dbReference>
<dbReference type="InterPro" id="IPR036890">
    <property type="entry name" value="HATPase_C_sf"/>
</dbReference>
<dbReference type="SMART" id="SM00387">
    <property type="entry name" value="HATPase_c"/>
    <property type="match status" value="1"/>
</dbReference>
<evidence type="ECO:0000259" key="10">
    <source>
        <dbReference type="PROSITE" id="PS50110"/>
    </source>
</evidence>
<dbReference type="SUPFAM" id="SSF52172">
    <property type="entry name" value="CheY-like"/>
    <property type="match status" value="1"/>
</dbReference>
<dbReference type="Gene3D" id="3.40.50.2300">
    <property type="match status" value="1"/>
</dbReference>
<dbReference type="CDD" id="cd16922">
    <property type="entry name" value="HATPase_EvgS-ArcB-TorS-like"/>
    <property type="match status" value="1"/>
</dbReference>
<dbReference type="InterPro" id="IPR000014">
    <property type="entry name" value="PAS"/>
</dbReference>
<dbReference type="InterPro" id="IPR000700">
    <property type="entry name" value="PAS-assoc_C"/>
</dbReference>
<dbReference type="SMART" id="SM00388">
    <property type="entry name" value="HisKA"/>
    <property type="match status" value="1"/>
</dbReference>
<dbReference type="SUPFAM" id="SSF55785">
    <property type="entry name" value="PYP-like sensor domain (PAS domain)"/>
    <property type="match status" value="1"/>
</dbReference>
<dbReference type="InterPro" id="IPR003661">
    <property type="entry name" value="HisK_dim/P_dom"/>
</dbReference>
<keyword evidence="4" id="KW-0808">Transferase</keyword>
<gene>
    <name evidence="13" type="ORF">DJ019_19875</name>
</gene>
<dbReference type="InterPro" id="IPR029016">
    <property type="entry name" value="GAF-like_dom_sf"/>
</dbReference>
<dbReference type="Pfam" id="PF13185">
    <property type="entry name" value="GAF_2"/>
    <property type="match status" value="1"/>
</dbReference>
<accession>A0A328BAR6</accession>
<dbReference type="RefSeq" id="WP_111278480.1">
    <property type="nucleotide sequence ID" value="NZ_QFYS01000013.1"/>
</dbReference>
<dbReference type="CDD" id="cd00082">
    <property type="entry name" value="HisKA"/>
    <property type="match status" value="1"/>
</dbReference>
<feature type="domain" description="PAC" evidence="12">
    <location>
        <begin position="289"/>
        <end position="341"/>
    </location>
</feature>
<evidence type="ECO:0000256" key="6">
    <source>
        <dbReference type="ARBA" id="ARBA00023012"/>
    </source>
</evidence>
<feature type="domain" description="PAS" evidence="11">
    <location>
        <begin position="249"/>
        <end position="271"/>
    </location>
</feature>
<dbReference type="InterPro" id="IPR001789">
    <property type="entry name" value="Sig_transdc_resp-reg_receiver"/>
</dbReference>
<sequence length="724" mass="77279">MKARKSRAALRDATRPGQAKSSAQGDHDPLAVVTDRSRLQWALEAYVRSTRALIHFKGVEELVDQVCEAIVQDGRYLIAAVGLTASAKDQPVRIISAAGVATGYVEGLQLSASSTAVSGSGPTGHSMRSGKPYVMRDALIDPMFEPWRERAAGYGIRSSVTVPLSINGELRGVLLVYAREPDAFGDQELGLFEELAGELSFALSVSDDRSRLASAARDYKLLADHSSDIIIRFSLDDRVLYVSPSVAQLGYAPEEIVDRSPLCLVHPDDRDLASARVSELACDPEDSAAPLRVRLRHANGAWLWFEGSPQLVRDDEGSAGEGVVTLRDITERRAMERELRRRQGEAEAGIRAKSEFLANMSHEIRTPLTAIVGFADLLRESATLQATERGYANRIAVAAQSLQTMVDQILDFSNVDAGRIELDPQPFDPAGLGATVVDMFLDVARAKGVDLSATAPNGLPPAVVADSGRIRQVLLNIVDNALKFTERGAVTIAITHDHEAGGTLRFAVRDSGIGIPAERAAQLFERFSQLDGSVTRRHGGTGLGLAICRSLVERMGGQIGYSSQPGAGSTFWFAVPAPIAAPAATAQAETAPEPESPQRPRVLIVDDAPVNCELVGAMLEAAGYEVTFAYDGAEAVETAGAATYDLILMDMQMPVMDGPSAARAIRGAGGPNADTPIVAVSANVLPMHVHACLEAGMDDHIPKPIATHTLMTKVSHWVGRAHAA</sequence>
<dbReference type="SUPFAM" id="SSF47384">
    <property type="entry name" value="Homodimeric domain of signal transducing histidine kinase"/>
    <property type="match status" value="1"/>
</dbReference>
<dbReference type="Proteomes" id="UP000249524">
    <property type="component" value="Unassembled WGS sequence"/>
</dbReference>
<dbReference type="PROSITE" id="PS50110">
    <property type="entry name" value="RESPONSE_REGULATORY"/>
    <property type="match status" value="1"/>
</dbReference>
<dbReference type="CDD" id="cd00130">
    <property type="entry name" value="PAS"/>
    <property type="match status" value="1"/>
</dbReference>
<dbReference type="GO" id="GO:0005886">
    <property type="term" value="C:plasma membrane"/>
    <property type="evidence" value="ECO:0007669"/>
    <property type="project" value="TreeGrafter"/>
</dbReference>
<evidence type="ECO:0000256" key="3">
    <source>
        <dbReference type="ARBA" id="ARBA00022553"/>
    </source>
</evidence>
<dbReference type="InterPro" id="IPR035965">
    <property type="entry name" value="PAS-like_dom_sf"/>
</dbReference>
<dbReference type="SMART" id="SM00091">
    <property type="entry name" value="PAS"/>
    <property type="match status" value="1"/>
</dbReference>
<dbReference type="SUPFAM" id="SSF55874">
    <property type="entry name" value="ATPase domain of HSP90 chaperone/DNA topoisomerase II/histidine kinase"/>
    <property type="match status" value="1"/>
</dbReference>
<dbReference type="Pfam" id="PF00512">
    <property type="entry name" value="HisKA"/>
    <property type="match status" value="1"/>
</dbReference>
<dbReference type="PROSITE" id="PS50109">
    <property type="entry name" value="HIS_KIN"/>
    <property type="match status" value="1"/>
</dbReference>
<dbReference type="OrthoDB" id="7197814at2"/>
<feature type="domain" description="Histidine kinase" evidence="9">
    <location>
        <begin position="359"/>
        <end position="579"/>
    </location>
</feature>
<dbReference type="Gene3D" id="3.30.450.20">
    <property type="entry name" value="PAS domain"/>
    <property type="match status" value="1"/>
</dbReference>
<proteinExistence type="predicted"/>
<dbReference type="AlphaFoldDB" id="A0A328BAR6"/>
<dbReference type="Gene3D" id="3.30.565.10">
    <property type="entry name" value="Histidine kinase-like ATPase, C-terminal domain"/>
    <property type="match status" value="1"/>
</dbReference>
<dbReference type="Pfam" id="PF02518">
    <property type="entry name" value="HATPase_c"/>
    <property type="match status" value="1"/>
</dbReference>
<dbReference type="EMBL" id="QFYS01000013">
    <property type="protein sequence ID" value="RAK62138.1"/>
    <property type="molecule type" value="Genomic_DNA"/>
</dbReference>
<dbReference type="FunFam" id="3.30.565.10:FF:000010">
    <property type="entry name" value="Sensor histidine kinase RcsC"/>
    <property type="match status" value="1"/>
</dbReference>
<dbReference type="PROSITE" id="PS50112">
    <property type="entry name" value="PAS"/>
    <property type="match status" value="1"/>
</dbReference>
<comment type="caution">
    <text evidence="13">The sequence shown here is derived from an EMBL/GenBank/DDBJ whole genome shotgun (WGS) entry which is preliminary data.</text>
</comment>
<dbReference type="Gene3D" id="1.10.287.130">
    <property type="match status" value="1"/>
</dbReference>
<evidence type="ECO:0000256" key="1">
    <source>
        <dbReference type="ARBA" id="ARBA00000085"/>
    </source>
</evidence>